<dbReference type="InterPro" id="IPR002912">
    <property type="entry name" value="ACT_dom"/>
</dbReference>
<dbReference type="SUPFAM" id="SSF51735">
    <property type="entry name" value="NAD(P)-binding Rossmann-fold domains"/>
    <property type="match status" value="1"/>
</dbReference>
<feature type="non-terminal residue" evidence="12">
    <location>
        <position position="1"/>
    </location>
</feature>
<evidence type="ECO:0000256" key="6">
    <source>
        <dbReference type="ARBA" id="ARBA00022640"/>
    </source>
</evidence>
<evidence type="ECO:0000259" key="11">
    <source>
        <dbReference type="PROSITE" id="PS51671"/>
    </source>
</evidence>
<keyword evidence="5" id="KW-0150">Chloroplast</keyword>
<comment type="similarity">
    <text evidence="3">Belongs to the D-isomer specific 2-hydroxyacid dehydrogenase family.</text>
</comment>
<dbReference type="PROSITE" id="PS51671">
    <property type="entry name" value="ACT"/>
    <property type="match status" value="1"/>
</dbReference>
<dbReference type="InterPro" id="IPR045865">
    <property type="entry name" value="ACT-like_dom_sf"/>
</dbReference>
<feature type="domain" description="ACT" evidence="11">
    <location>
        <begin position="355"/>
        <end position="427"/>
    </location>
</feature>
<dbReference type="AlphaFoldDB" id="A0A7J6DQT6"/>
<evidence type="ECO:0000256" key="5">
    <source>
        <dbReference type="ARBA" id="ARBA00022528"/>
    </source>
</evidence>
<evidence type="ECO:0000313" key="13">
    <source>
        <dbReference type="Proteomes" id="UP000583929"/>
    </source>
</evidence>
<evidence type="ECO:0000256" key="9">
    <source>
        <dbReference type="ARBA" id="ARBA00023027"/>
    </source>
</evidence>
<dbReference type="InterPro" id="IPR036291">
    <property type="entry name" value="NAD(P)-bd_dom_sf"/>
</dbReference>
<evidence type="ECO:0000256" key="1">
    <source>
        <dbReference type="ARBA" id="ARBA00004229"/>
    </source>
</evidence>
<dbReference type="Gene3D" id="3.30.1330.90">
    <property type="entry name" value="D-3-phosphoglycerate dehydrogenase, domain 3"/>
    <property type="match status" value="1"/>
</dbReference>
<evidence type="ECO:0000313" key="12">
    <source>
        <dbReference type="EMBL" id="KAF4348464.1"/>
    </source>
</evidence>
<dbReference type="SUPFAM" id="SSF143548">
    <property type="entry name" value="Serine metabolism enzymes domain"/>
    <property type="match status" value="1"/>
</dbReference>
<dbReference type="FunFam" id="3.30.1330.90:FF:000003">
    <property type="entry name" value="D-3-phosphoglycerate dehydrogenase"/>
    <property type="match status" value="1"/>
</dbReference>
<gene>
    <name evidence="12" type="ORF">G4B88_017820</name>
</gene>
<dbReference type="InterPro" id="IPR029752">
    <property type="entry name" value="D-isomer_DH_CS1"/>
</dbReference>
<dbReference type="Gene3D" id="3.40.50.720">
    <property type="entry name" value="NAD(P)-binding Rossmann-like Domain"/>
    <property type="match status" value="2"/>
</dbReference>
<dbReference type="Pfam" id="PF02826">
    <property type="entry name" value="2-Hacid_dh_C"/>
    <property type="match status" value="1"/>
</dbReference>
<evidence type="ECO:0000256" key="10">
    <source>
        <dbReference type="ARBA" id="ARBA00048731"/>
    </source>
</evidence>
<dbReference type="Gene3D" id="3.30.70.260">
    <property type="match status" value="1"/>
</dbReference>
<comment type="pathway">
    <text evidence="2">Amino-acid biosynthesis; L-serine biosynthesis; L-serine from 3-phospho-D-glycerate: step 1/3.</text>
</comment>
<dbReference type="SUPFAM" id="SSF55021">
    <property type="entry name" value="ACT-like"/>
    <property type="match status" value="1"/>
</dbReference>
<dbReference type="PANTHER" id="PTHR42938">
    <property type="entry name" value="FORMATE DEHYDROGENASE 1"/>
    <property type="match status" value="1"/>
</dbReference>
<evidence type="ECO:0000256" key="3">
    <source>
        <dbReference type="ARBA" id="ARBA00005854"/>
    </source>
</evidence>
<accession>A0A7J6DQT6</accession>
<dbReference type="InterPro" id="IPR015878">
    <property type="entry name" value="Ado_hCys_hydrolase_NAD-bd"/>
</dbReference>
<dbReference type="InterPro" id="IPR006140">
    <property type="entry name" value="D-isomer_DH_NAD-bd"/>
</dbReference>
<keyword evidence="9" id="KW-0520">NAD</keyword>
<dbReference type="CDD" id="cd04902">
    <property type="entry name" value="ACT_3PGDH-xct"/>
    <property type="match status" value="1"/>
</dbReference>
<reference evidence="12 13" key="1">
    <citation type="journal article" date="2020" name="bioRxiv">
        <title>Sequence and annotation of 42 cannabis genomes reveals extensive copy number variation in cannabinoid synthesis and pathogen resistance genes.</title>
        <authorList>
            <person name="Mckernan K.J."/>
            <person name="Helbert Y."/>
            <person name="Kane L.T."/>
            <person name="Ebling H."/>
            <person name="Zhang L."/>
            <person name="Liu B."/>
            <person name="Eaton Z."/>
            <person name="Mclaughlin S."/>
            <person name="Kingan S."/>
            <person name="Baybayan P."/>
            <person name="Concepcion G."/>
            <person name="Jordan M."/>
            <person name="Riva A."/>
            <person name="Barbazuk W."/>
            <person name="Harkins T."/>
        </authorList>
    </citation>
    <scope>NUCLEOTIDE SEQUENCE [LARGE SCALE GENOMIC DNA]</scope>
    <source>
        <strain evidence="13">cv. Jamaican Lion 4</strain>
        <tissue evidence="12">Leaf</tissue>
    </source>
</reference>
<evidence type="ECO:0000256" key="7">
    <source>
        <dbReference type="ARBA" id="ARBA00022946"/>
    </source>
</evidence>
<dbReference type="InterPro" id="IPR045626">
    <property type="entry name" value="PGDH_ASB_dom"/>
</dbReference>
<organism evidence="12 13">
    <name type="scientific">Cannabis sativa</name>
    <name type="common">Hemp</name>
    <name type="synonym">Marijuana</name>
    <dbReference type="NCBI Taxonomy" id="3483"/>
    <lineage>
        <taxon>Eukaryota</taxon>
        <taxon>Viridiplantae</taxon>
        <taxon>Streptophyta</taxon>
        <taxon>Embryophyta</taxon>
        <taxon>Tracheophyta</taxon>
        <taxon>Spermatophyta</taxon>
        <taxon>Magnoliopsida</taxon>
        <taxon>eudicotyledons</taxon>
        <taxon>Gunneridae</taxon>
        <taxon>Pentapetalae</taxon>
        <taxon>rosids</taxon>
        <taxon>fabids</taxon>
        <taxon>Rosales</taxon>
        <taxon>Cannabaceae</taxon>
        <taxon>Cannabis</taxon>
    </lineage>
</organism>
<dbReference type="FunFam" id="3.30.70.260:FF:000008">
    <property type="entry name" value="D-3-phosphoglycerate dehydrogenase, chloroplastic"/>
    <property type="match status" value="1"/>
</dbReference>
<dbReference type="GO" id="GO:0004617">
    <property type="term" value="F:phosphoglycerate dehydrogenase activity"/>
    <property type="evidence" value="ECO:0007669"/>
    <property type="project" value="UniProtKB-EC"/>
</dbReference>
<dbReference type="Proteomes" id="UP000583929">
    <property type="component" value="Unassembled WGS sequence"/>
</dbReference>
<comment type="catalytic activity">
    <reaction evidence="10">
        <text>(2R)-3-phosphoglycerate + NAD(+) = 3-phosphooxypyruvate + NADH + H(+)</text>
        <dbReference type="Rhea" id="RHEA:12641"/>
        <dbReference type="ChEBI" id="CHEBI:15378"/>
        <dbReference type="ChEBI" id="CHEBI:18110"/>
        <dbReference type="ChEBI" id="CHEBI:57540"/>
        <dbReference type="ChEBI" id="CHEBI:57945"/>
        <dbReference type="ChEBI" id="CHEBI:58272"/>
        <dbReference type="EC" id="1.1.1.95"/>
    </reaction>
</comment>
<comment type="caution">
    <text evidence="12">The sequence shown here is derived from an EMBL/GenBank/DDBJ whole genome shotgun (WGS) entry which is preliminary data.</text>
</comment>
<dbReference type="Pfam" id="PF19304">
    <property type="entry name" value="PGDH_inter"/>
    <property type="match status" value="1"/>
</dbReference>
<proteinExistence type="inferred from homology"/>
<keyword evidence="13" id="KW-1185">Reference proteome</keyword>
<name>A0A7J6DQT6_CANSA</name>
<dbReference type="GO" id="GO:0051287">
    <property type="term" value="F:NAD binding"/>
    <property type="evidence" value="ECO:0007669"/>
    <property type="project" value="InterPro"/>
</dbReference>
<dbReference type="InterPro" id="IPR029753">
    <property type="entry name" value="D-isomer_DH_CS"/>
</dbReference>
<evidence type="ECO:0000256" key="8">
    <source>
        <dbReference type="ARBA" id="ARBA00023002"/>
    </source>
</evidence>
<evidence type="ECO:0000256" key="4">
    <source>
        <dbReference type="ARBA" id="ARBA00013143"/>
    </source>
</evidence>
<dbReference type="EC" id="1.1.1.95" evidence="4"/>
<dbReference type="GO" id="GO:0009570">
    <property type="term" value="C:chloroplast stroma"/>
    <property type="evidence" value="ECO:0007669"/>
    <property type="project" value="TreeGrafter"/>
</dbReference>
<comment type="subcellular location">
    <subcellularLocation>
        <location evidence="1">Plastid</location>
        <location evidence="1">Chloroplast</location>
    </subcellularLocation>
</comment>
<protein>
    <recommendedName>
        <fullName evidence="4">phosphoglycerate dehydrogenase</fullName>
        <ecNumber evidence="4">1.1.1.95</ecNumber>
    </recommendedName>
</protein>
<keyword evidence="7" id="KW-0809">Transit peptide</keyword>
<evidence type="ECO:0000256" key="2">
    <source>
        <dbReference type="ARBA" id="ARBA00005216"/>
    </source>
</evidence>
<keyword evidence="6" id="KW-0934">Plastid</keyword>
<keyword evidence="8" id="KW-0560">Oxidoreductase</keyword>
<dbReference type="PROSITE" id="PS00065">
    <property type="entry name" value="D_2_HYDROXYACID_DH_1"/>
    <property type="match status" value="1"/>
</dbReference>
<dbReference type="Pfam" id="PF01842">
    <property type="entry name" value="ACT"/>
    <property type="match status" value="1"/>
</dbReference>
<dbReference type="PROSITE" id="PS00670">
    <property type="entry name" value="D_2_HYDROXYACID_DH_2"/>
    <property type="match status" value="1"/>
</dbReference>
<dbReference type="FunFam" id="3.40.50.720:FF:000021">
    <property type="entry name" value="D-3-phosphoglycerate dehydrogenase"/>
    <property type="match status" value="1"/>
</dbReference>
<dbReference type="FunFam" id="3.40.50.720:FF:000616">
    <property type="entry name" value="D-3-phosphoglycerate dehydrogenase 2 chloroplastic"/>
    <property type="match status" value="1"/>
</dbReference>
<dbReference type="PROSITE" id="PS00671">
    <property type="entry name" value="D_2_HYDROXYACID_DH_3"/>
    <property type="match status" value="1"/>
</dbReference>
<sequence>LIFDNIHCTGKWQRNKYVGVSLLGKKLAIMGFGKVGSEVARRAKGLGMNVMAHDPYAPLDRARAIGVKLVSFEEAISTADFISLHMPLTPTTSKMFNNDSFSKMKKGIRIINVARGGVIDEAALVSALDSQIVAQAALDVFMEEPPPKDSKLVLHENVIVTPHLGASTTEAQEGVALEVAEAVLRALNGELSSTVVNAPMLSAEVLSELEPFVALSEKLGRLAVQLVAGGSDMKLVKLTYGSARNPNDLDTRVLRAMVIKGLIEPISSVSVNLINYNFIAKQRGLIIAEERIILNGSPENPIEFIQLQIANVESNFASSISDSGEITVEGKLKDGKPHLTKVGSFEVDVSLEGCIILCKQVDQPGLIGKVGSILGQEKVNVNFMTVGRIAPRRQAVMIIGVDEDPSKEVLKKIGEISAIEEFVFLKL</sequence>
<dbReference type="InterPro" id="IPR029009">
    <property type="entry name" value="ASB_dom_sf"/>
</dbReference>
<dbReference type="PANTHER" id="PTHR42938:SF6">
    <property type="entry name" value="D-3-PHOSPHOGLYCERATE DEHYDROGENASE"/>
    <property type="match status" value="1"/>
</dbReference>
<dbReference type="EMBL" id="JAATIQ010000685">
    <property type="protein sequence ID" value="KAF4348464.1"/>
    <property type="molecule type" value="Genomic_DNA"/>
</dbReference>
<dbReference type="SMART" id="SM00997">
    <property type="entry name" value="AdoHcyase_NAD"/>
    <property type="match status" value="1"/>
</dbReference>